<dbReference type="CDD" id="cd03801">
    <property type="entry name" value="GT4_PimA-like"/>
    <property type="match status" value="1"/>
</dbReference>
<protein>
    <recommendedName>
        <fullName evidence="3">Glycosyltransferase subfamily 4-like N-terminal domain-containing protein</fullName>
    </recommendedName>
</protein>
<keyword evidence="1" id="KW-0328">Glycosyltransferase</keyword>
<keyword evidence="2" id="KW-0808">Transferase</keyword>
<keyword evidence="5" id="KW-1185">Reference proteome</keyword>
<accession>A0ABP7FYE5</accession>
<dbReference type="Pfam" id="PF13692">
    <property type="entry name" value="Glyco_trans_1_4"/>
    <property type="match status" value="1"/>
</dbReference>
<evidence type="ECO:0000259" key="3">
    <source>
        <dbReference type="Pfam" id="PF13439"/>
    </source>
</evidence>
<gene>
    <name evidence="4" type="ORF">GCM10022240_00230</name>
</gene>
<dbReference type="SUPFAM" id="SSF53756">
    <property type="entry name" value="UDP-Glycosyltransferase/glycogen phosphorylase"/>
    <property type="match status" value="1"/>
</dbReference>
<evidence type="ECO:0000256" key="2">
    <source>
        <dbReference type="ARBA" id="ARBA00022679"/>
    </source>
</evidence>
<dbReference type="Pfam" id="PF13439">
    <property type="entry name" value="Glyco_transf_4"/>
    <property type="match status" value="1"/>
</dbReference>
<dbReference type="Proteomes" id="UP001500540">
    <property type="component" value="Unassembled WGS sequence"/>
</dbReference>
<sequence>MPFDALPVYHVITPGDHFSPRTGSAIPTVVDGLARAARAAGDSARYPQRVVVQEDTYQPRYDSADPVAYPGVSAPGMRRRLADVALGRLGLPRSGVRAYFRPAADVIRDRAPGIVLAHNAPALVPLVRDQAHRVVLYAHNDILRSYSRREAARALGGVAAVICVSDDLAAQVREQVPLSMRARVCTVVNGVDTEQFTPARQRAAGPVRVMFVGRMSADKGADILLAAAAQAKLSDTEYIIVGSHGFDSTAPLSPYERRLRALAESVAGDVRFQPFVGRDRMPQLLREADILVVPSRWREPLTLTVGEGLATGLPVVAARRGGIPQALGDAGMLFEPDRPAELAEVLTRLADDVGLRAELGAAARSRALAHDWGWAWGALRDVLDEVGGL</sequence>
<dbReference type="PANTHER" id="PTHR12526">
    <property type="entry name" value="GLYCOSYLTRANSFERASE"/>
    <property type="match status" value="1"/>
</dbReference>
<proteinExistence type="predicted"/>
<reference evidence="5" key="1">
    <citation type="journal article" date="2019" name="Int. J. Syst. Evol. Microbiol.">
        <title>The Global Catalogue of Microorganisms (GCM) 10K type strain sequencing project: providing services to taxonomists for standard genome sequencing and annotation.</title>
        <authorList>
            <consortium name="The Broad Institute Genomics Platform"/>
            <consortium name="The Broad Institute Genome Sequencing Center for Infectious Disease"/>
            <person name="Wu L."/>
            <person name="Ma J."/>
        </authorList>
    </citation>
    <scope>NUCLEOTIDE SEQUENCE [LARGE SCALE GENOMIC DNA]</scope>
    <source>
        <strain evidence="5">JCM 16950</strain>
    </source>
</reference>
<name>A0ABP7FYE5_9MICO</name>
<dbReference type="Gene3D" id="3.40.50.2000">
    <property type="entry name" value="Glycogen Phosphorylase B"/>
    <property type="match status" value="2"/>
</dbReference>
<evidence type="ECO:0000256" key="1">
    <source>
        <dbReference type="ARBA" id="ARBA00022676"/>
    </source>
</evidence>
<organism evidence="4 5">
    <name type="scientific">Microbacterium kribbense</name>
    <dbReference type="NCBI Taxonomy" id="433645"/>
    <lineage>
        <taxon>Bacteria</taxon>
        <taxon>Bacillati</taxon>
        <taxon>Actinomycetota</taxon>
        <taxon>Actinomycetes</taxon>
        <taxon>Micrococcales</taxon>
        <taxon>Microbacteriaceae</taxon>
        <taxon>Microbacterium</taxon>
    </lineage>
</organism>
<dbReference type="PANTHER" id="PTHR12526:SF510">
    <property type="entry name" value="D-INOSITOL 3-PHOSPHATE GLYCOSYLTRANSFERASE"/>
    <property type="match status" value="1"/>
</dbReference>
<feature type="domain" description="Glycosyltransferase subfamily 4-like N-terminal" evidence="3">
    <location>
        <begin position="94"/>
        <end position="195"/>
    </location>
</feature>
<dbReference type="InterPro" id="IPR028098">
    <property type="entry name" value="Glyco_trans_4-like_N"/>
</dbReference>
<evidence type="ECO:0000313" key="4">
    <source>
        <dbReference type="EMBL" id="GAA3750941.1"/>
    </source>
</evidence>
<comment type="caution">
    <text evidence="4">The sequence shown here is derived from an EMBL/GenBank/DDBJ whole genome shotgun (WGS) entry which is preliminary data.</text>
</comment>
<evidence type="ECO:0000313" key="5">
    <source>
        <dbReference type="Proteomes" id="UP001500540"/>
    </source>
</evidence>
<dbReference type="EMBL" id="BAABAF010000001">
    <property type="protein sequence ID" value="GAA3750941.1"/>
    <property type="molecule type" value="Genomic_DNA"/>
</dbReference>
<dbReference type="RefSeq" id="WP_344779289.1">
    <property type="nucleotide sequence ID" value="NZ_BAABAF010000001.1"/>
</dbReference>